<keyword evidence="1" id="KW-0489">Methyltransferase</keyword>
<dbReference type="GO" id="GO:0032259">
    <property type="term" value="P:methylation"/>
    <property type="evidence" value="ECO:0007669"/>
    <property type="project" value="UniProtKB-KW"/>
</dbReference>
<name>A0AAV4LPW3_BABCB</name>
<organism evidence="1 2">
    <name type="scientific">Babesia caballi</name>
    <dbReference type="NCBI Taxonomy" id="5871"/>
    <lineage>
        <taxon>Eukaryota</taxon>
        <taxon>Sar</taxon>
        <taxon>Alveolata</taxon>
        <taxon>Apicomplexa</taxon>
        <taxon>Aconoidasida</taxon>
        <taxon>Piroplasmida</taxon>
        <taxon>Babesiidae</taxon>
        <taxon>Babesia</taxon>
    </lineage>
</organism>
<gene>
    <name evidence="1" type="ORF">BcabD6B2_14100</name>
</gene>
<sequence length="492" mass="52231">MRSMRTAHLRRLLAAPGRARPFSSSQPYNPNVVNLARDPPPGKRFRWMRVFGTLACLMFAAPGLARAREAAVGVSAAIATEGGNARVKLWLHDIVFESESHLQPADGVGGRVEQRLRHERLQPASGRQRHADARAQRHPQVAQHVRVDALVRLAVRLRGQRAHVQEAEGQGHPVVLVLHGAVQGELQVRVAVAARVLRHAAPLLLLDVEGGAVVAGAYAAVAEAAERSARAAVAGEVEPVEQVAAAAEGAEGAQVAQRNVRVHDELLPEELRVQHAVVELEELPGPAGVPQHGLGGPPALVEGRVEVVHGGLPRELVPFVGVRQGEGQPLGAGGEGRVVGEVALRCEELEHSREVGQAEVARDEAGALCAVYANAGHAAHRDPLGTVAGVVELEGHGVAGAEDAGHLAPNLLKRGAIGAHVTYDICFGLLVRRDADRVGRVFLLELEHNVHVPRALPALHIGNHALEDAQSIQSLRGCVTPKVLKQYPVGFI</sequence>
<comment type="caution">
    <text evidence="1">The sequence shown here is derived from an EMBL/GenBank/DDBJ whole genome shotgun (WGS) entry which is preliminary data.</text>
</comment>
<dbReference type="AlphaFoldDB" id="A0AAV4LPW3"/>
<dbReference type="RefSeq" id="XP_067714046.1">
    <property type="nucleotide sequence ID" value="XM_067857945.1"/>
</dbReference>
<evidence type="ECO:0000313" key="2">
    <source>
        <dbReference type="Proteomes" id="UP001497744"/>
    </source>
</evidence>
<proteinExistence type="predicted"/>
<keyword evidence="1" id="KW-0808">Transferase</keyword>
<dbReference type="GeneID" id="94193458"/>
<accession>A0AAV4LPW3</accession>
<dbReference type="Proteomes" id="UP001497744">
    <property type="component" value="Unassembled WGS sequence"/>
</dbReference>
<reference evidence="1 2" key="1">
    <citation type="submission" date="2021-06" db="EMBL/GenBank/DDBJ databases">
        <title>Genome sequence of Babesia caballi.</title>
        <authorList>
            <person name="Yamagishi J."/>
            <person name="Kidaka T."/>
            <person name="Ochi A."/>
        </authorList>
    </citation>
    <scope>NUCLEOTIDE SEQUENCE [LARGE SCALE GENOMIC DNA]</scope>
    <source>
        <strain evidence="1">USDA-D6B2</strain>
    </source>
</reference>
<evidence type="ECO:0000313" key="1">
    <source>
        <dbReference type="EMBL" id="GIX61975.1"/>
    </source>
</evidence>
<keyword evidence="2" id="KW-1185">Reference proteome</keyword>
<dbReference type="EMBL" id="BPLF01000001">
    <property type="protein sequence ID" value="GIX61975.1"/>
    <property type="molecule type" value="Genomic_DNA"/>
</dbReference>
<dbReference type="GO" id="GO:0008168">
    <property type="term" value="F:methyltransferase activity"/>
    <property type="evidence" value="ECO:0007669"/>
    <property type="project" value="UniProtKB-KW"/>
</dbReference>
<protein>
    <submittedName>
        <fullName evidence="1">DNA cytosine methyltransferase</fullName>
    </submittedName>
</protein>